<organism evidence="1 2">
    <name type="scientific">Petrolisthes cinctipes</name>
    <name type="common">Flat porcelain crab</name>
    <dbReference type="NCBI Taxonomy" id="88211"/>
    <lineage>
        <taxon>Eukaryota</taxon>
        <taxon>Metazoa</taxon>
        <taxon>Ecdysozoa</taxon>
        <taxon>Arthropoda</taxon>
        <taxon>Crustacea</taxon>
        <taxon>Multicrustacea</taxon>
        <taxon>Malacostraca</taxon>
        <taxon>Eumalacostraca</taxon>
        <taxon>Eucarida</taxon>
        <taxon>Decapoda</taxon>
        <taxon>Pleocyemata</taxon>
        <taxon>Anomura</taxon>
        <taxon>Galatheoidea</taxon>
        <taxon>Porcellanidae</taxon>
        <taxon>Petrolisthes</taxon>
    </lineage>
</organism>
<dbReference type="Proteomes" id="UP001286313">
    <property type="component" value="Unassembled WGS sequence"/>
</dbReference>
<name>A0AAE1FV03_PETCI</name>
<protein>
    <submittedName>
        <fullName evidence="1">Uncharacterized protein</fullName>
    </submittedName>
</protein>
<dbReference type="EMBL" id="JAWQEG010001410">
    <property type="protein sequence ID" value="KAK3879677.1"/>
    <property type="molecule type" value="Genomic_DNA"/>
</dbReference>
<sequence>MAACSMAGLTFCQFSTSLDKSVWPSETPWIPENMLVGRSPATASTTLSILVLHYYHLYLVPPSLSCSPTSLIPTLLSLLQIVYPSSNSSAITYFPSASSSGWLGDDSSQHHKTTPGQRLVLVLETPHMGVSE</sequence>
<gene>
    <name evidence="1" type="ORF">Pcinc_015785</name>
</gene>
<accession>A0AAE1FV03</accession>
<dbReference type="AlphaFoldDB" id="A0AAE1FV03"/>
<reference evidence="1" key="1">
    <citation type="submission" date="2023-10" db="EMBL/GenBank/DDBJ databases">
        <title>Genome assemblies of two species of porcelain crab, Petrolisthes cinctipes and Petrolisthes manimaculis (Anomura: Porcellanidae).</title>
        <authorList>
            <person name="Angst P."/>
        </authorList>
    </citation>
    <scope>NUCLEOTIDE SEQUENCE</scope>
    <source>
        <strain evidence="1">PB745_01</strain>
        <tissue evidence="1">Gill</tissue>
    </source>
</reference>
<proteinExistence type="predicted"/>
<comment type="caution">
    <text evidence="1">The sequence shown here is derived from an EMBL/GenBank/DDBJ whole genome shotgun (WGS) entry which is preliminary data.</text>
</comment>
<keyword evidence="2" id="KW-1185">Reference proteome</keyword>
<evidence type="ECO:0000313" key="1">
    <source>
        <dbReference type="EMBL" id="KAK3879677.1"/>
    </source>
</evidence>
<evidence type="ECO:0000313" key="2">
    <source>
        <dbReference type="Proteomes" id="UP001286313"/>
    </source>
</evidence>